<evidence type="ECO:0000313" key="3">
    <source>
        <dbReference type="Proteomes" id="UP000026960"/>
    </source>
</evidence>
<dbReference type="PaxDb" id="65489-OBART01G03710.1"/>
<reference evidence="2" key="1">
    <citation type="journal article" date="2009" name="Rice">
        <title>De Novo Next Generation Sequencing of Plant Genomes.</title>
        <authorList>
            <person name="Rounsley S."/>
            <person name="Marri P.R."/>
            <person name="Yu Y."/>
            <person name="He R."/>
            <person name="Sisneros N."/>
            <person name="Goicoechea J.L."/>
            <person name="Lee S.J."/>
            <person name="Angelova A."/>
            <person name="Kudrna D."/>
            <person name="Luo M."/>
            <person name="Affourtit J."/>
            <person name="Desany B."/>
            <person name="Knight J."/>
            <person name="Niazi F."/>
            <person name="Egholm M."/>
            <person name="Wing R.A."/>
        </authorList>
    </citation>
    <scope>NUCLEOTIDE SEQUENCE [LARGE SCALE GENOMIC DNA]</scope>
    <source>
        <strain evidence="2">cv. IRGC 105608</strain>
    </source>
</reference>
<protein>
    <submittedName>
        <fullName evidence="2">Uncharacterized protein</fullName>
    </submittedName>
</protein>
<dbReference type="HOGENOM" id="CLU_1818772_0_0_1"/>
<accession>A0A0D3EJS7</accession>
<organism evidence="2">
    <name type="scientific">Oryza barthii</name>
    <dbReference type="NCBI Taxonomy" id="65489"/>
    <lineage>
        <taxon>Eukaryota</taxon>
        <taxon>Viridiplantae</taxon>
        <taxon>Streptophyta</taxon>
        <taxon>Embryophyta</taxon>
        <taxon>Tracheophyta</taxon>
        <taxon>Spermatophyta</taxon>
        <taxon>Magnoliopsida</taxon>
        <taxon>Liliopsida</taxon>
        <taxon>Poales</taxon>
        <taxon>Poaceae</taxon>
        <taxon>BOP clade</taxon>
        <taxon>Oryzoideae</taxon>
        <taxon>Oryzeae</taxon>
        <taxon>Oryzinae</taxon>
        <taxon>Oryza</taxon>
    </lineage>
</organism>
<name>A0A0D3EJS7_9ORYZ</name>
<keyword evidence="3" id="KW-1185">Reference proteome</keyword>
<sequence>MAFFMETIMVEHEANHRRRDPSDRGGGGGGNDLIGYLCDDVLVHVLSSLPTITVSPDIQIQAINSTNGQTVLGADHTSTATFSVERSLPDKLGKEEELQDSPNRLSSEQRRCDAAASTAAARGESPVPPPSCSPPASSAAAA</sequence>
<dbReference type="EnsemblPlants" id="OBART01G03710.1">
    <property type="protein sequence ID" value="OBART01G03710.1"/>
    <property type="gene ID" value="OBART01G03710"/>
</dbReference>
<reference evidence="2" key="2">
    <citation type="submission" date="2015-03" db="UniProtKB">
        <authorList>
            <consortium name="EnsemblPlants"/>
        </authorList>
    </citation>
    <scope>IDENTIFICATION</scope>
</reference>
<dbReference type="AlphaFoldDB" id="A0A0D3EJS7"/>
<dbReference type="Gramene" id="OBART01G03710.1">
    <property type="protein sequence ID" value="OBART01G03710.1"/>
    <property type="gene ID" value="OBART01G03710"/>
</dbReference>
<dbReference type="Proteomes" id="UP000026960">
    <property type="component" value="Chromosome 1"/>
</dbReference>
<feature type="compositionally biased region" description="Basic and acidic residues" evidence="1">
    <location>
        <begin position="87"/>
        <end position="96"/>
    </location>
</feature>
<proteinExistence type="predicted"/>
<feature type="region of interest" description="Disordered" evidence="1">
    <location>
        <begin position="70"/>
        <end position="142"/>
    </location>
</feature>
<evidence type="ECO:0000313" key="2">
    <source>
        <dbReference type="EnsemblPlants" id="OBART01G03710.1"/>
    </source>
</evidence>
<evidence type="ECO:0000256" key="1">
    <source>
        <dbReference type="SAM" id="MobiDB-lite"/>
    </source>
</evidence>
<feature type="compositionally biased region" description="Polar residues" evidence="1">
    <location>
        <begin position="70"/>
        <end position="84"/>
    </location>
</feature>